<comment type="caution">
    <text evidence="5">The sequence shown here is derived from an EMBL/GenBank/DDBJ whole genome shotgun (WGS) entry which is preliminary data.</text>
</comment>
<feature type="domain" description="CdaR GGDEF-like" evidence="4">
    <location>
        <begin position="294"/>
        <end position="420"/>
    </location>
</feature>
<evidence type="ECO:0000313" key="6">
    <source>
        <dbReference type="Proteomes" id="UP000543556"/>
    </source>
</evidence>
<dbReference type="Pfam" id="PF17853">
    <property type="entry name" value="GGDEF_2"/>
    <property type="match status" value="1"/>
</dbReference>
<keyword evidence="6" id="KW-1185">Reference proteome</keyword>
<dbReference type="EMBL" id="JAAMFM010000004">
    <property type="protein sequence ID" value="NVM94310.1"/>
    <property type="molecule type" value="Genomic_DNA"/>
</dbReference>
<feature type="domain" description="PucR C-terminal helix-turn-helix" evidence="3">
    <location>
        <begin position="483"/>
        <end position="539"/>
    </location>
</feature>
<dbReference type="Gene3D" id="1.10.10.2840">
    <property type="entry name" value="PucR C-terminal helix-turn-helix domain"/>
    <property type="match status" value="1"/>
</dbReference>
<dbReference type="InterPro" id="IPR051448">
    <property type="entry name" value="CdaR-like_regulators"/>
</dbReference>
<name>A0A7Y7IF40_9MICC</name>
<evidence type="ECO:0000259" key="3">
    <source>
        <dbReference type="Pfam" id="PF13556"/>
    </source>
</evidence>
<feature type="domain" description="Purine catabolism PurC-like" evidence="2">
    <location>
        <begin position="9"/>
        <end position="138"/>
    </location>
</feature>
<gene>
    <name evidence="5" type="ORF">G6034_05185</name>
</gene>
<dbReference type="Proteomes" id="UP000543556">
    <property type="component" value="Unassembled WGS sequence"/>
</dbReference>
<dbReference type="Pfam" id="PF07905">
    <property type="entry name" value="PucR"/>
    <property type="match status" value="1"/>
</dbReference>
<dbReference type="InterPro" id="IPR025736">
    <property type="entry name" value="PucR_C-HTH_dom"/>
</dbReference>
<dbReference type="InterPro" id="IPR012914">
    <property type="entry name" value="PucR_dom"/>
</dbReference>
<dbReference type="Pfam" id="PF13556">
    <property type="entry name" value="HTH_30"/>
    <property type="match status" value="1"/>
</dbReference>
<protein>
    <submittedName>
        <fullName evidence="5">PucR family transcriptional regulator</fullName>
    </submittedName>
</protein>
<organism evidence="5 6">
    <name type="scientific">Arthrobacter wenxiniae</name>
    <dbReference type="NCBI Taxonomy" id="2713570"/>
    <lineage>
        <taxon>Bacteria</taxon>
        <taxon>Bacillati</taxon>
        <taxon>Actinomycetota</taxon>
        <taxon>Actinomycetes</taxon>
        <taxon>Micrococcales</taxon>
        <taxon>Micrococcaceae</taxon>
        <taxon>Arthrobacter</taxon>
    </lineage>
</organism>
<evidence type="ECO:0000313" key="5">
    <source>
        <dbReference type="EMBL" id="NVM94310.1"/>
    </source>
</evidence>
<reference evidence="5 6" key="1">
    <citation type="submission" date="2020-02" db="EMBL/GenBank/DDBJ databases">
        <title>Genome sequence of strain AETb3-4.</title>
        <authorList>
            <person name="Gao J."/>
            <person name="Zhang X."/>
        </authorList>
    </citation>
    <scope>NUCLEOTIDE SEQUENCE [LARGE SCALE GENOMIC DNA]</scope>
    <source>
        <strain evidence="5 6">AETb3-4</strain>
    </source>
</reference>
<evidence type="ECO:0000256" key="1">
    <source>
        <dbReference type="ARBA" id="ARBA00006754"/>
    </source>
</evidence>
<dbReference type="InterPro" id="IPR041522">
    <property type="entry name" value="CdaR_GGDEF"/>
</dbReference>
<dbReference type="InterPro" id="IPR042070">
    <property type="entry name" value="PucR_C-HTH_sf"/>
</dbReference>
<proteinExistence type="inferred from homology"/>
<accession>A0A7Y7IF40</accession>
<comment type="similarity">
    <text evidence="1">Belongs to the CdaR family.</text>
</comment>
<dbReference type="AlphaFoldDB" id="A0A7Y7IF40"/>
<evidence type="ECO:0000259" key="4">
    <source>
        <dbReference type="Pfam" id="PF17853"/>
    </source>
</evidence>
<dbReference type="PANTHER" id="PTHR33744:SF1">
    <property type="entry name" value="DNA-BINDING TRANSCRIPTIONAL ACTIVATOR ADER"/>
    <property type="match status" value="1"/>
</dbReference>
<sequence length="546" mass="59456">MNITVQGILDVPEIQVANPQILAGGDQLDNPVRWVHIAEVTDFSGLLQGGEMVLTTGLALDPPPGQEPSAEDSEERAQAYLRALDRAGVSGVIVELMAGRTNAVAALRSAAMHVRIPVIVVTQRVRFVEVTEVVHRLIVAEQLEQVEKARFVHEVFTELSLTGAAPEEIVTRAAEIIGAPIVLEDLSHLVVAYAPEGIPAQELLNDWERRSRRVPLRHQTLRSGTEDWLQSTVGLRGHPWGRLVVPIGLADDSAAHMVLERAGQALAINRMAERDQRELSQQAQAGLLHELRQGRSMEESEALVRAAAFGLRAAPLYVPAVIRLVRPHTPDPLVLQRQERSLLDLVNQTLQAKGMSGLVASLQTGSVAILLAIPARQPADPILQRLCRSLIDGAAGSLTALSWTVGIGESREALLTAARAGIDEANHVAETASTLRQSDRPMYRFADIRLRGLLALLRGDPRVQTFVEAELSGLLRRGDGGDLDLLQKYLESDGNKAGLARSGYLSRPTLYARLASLEKRLGVSLSDPESRTSLHVALLLYRLRNL</sequence>
<dbReference type="PANTHER" id="PTHR33744">
    <property type="entry name" value="CARBOHYDRATE DIACID REGULATOR"/>
    <property type="match status" value="1"/>
</dbReference>
<evidence type="ECO:0000259" key="2">
    <source>
        <dbReference type="Pfam" id="PF07905"/>
    </source>
</evidence>